<dbReference type="AlphaFoldDB" id="A0A919WL89"/>
<keyword evidence="1" id="KW-0479">Metal-binding</keyword>
<dbReference type="SUPFAM" id="SSF51182">
    <property type="entry name" value="RmlC-like cupins"/>
    <property type="match status" value="1"/>
</dbReference>
<dbReference type="RefSeq" id="WP_095309727.1">
    <property type="nucleotide sequence ID" value="NZ_BORC01000008.1"/>
</dbReference>
<evidence type="ECO:0000259" key="2">
    <source>
        <dbReference type="Pfam" id="PF07883"/>
    </source>
</evidence>
<keyword evidence="4" id="KW-1185">Reference proteome</keyword>
<dbReference type="Proteomes" id="UP000682111">
    <property type="component" value="Unassembled WGS sequence"/>
</dbReference>
<evidence type="ECO:0000313" key="4">
    <source>
        <dbReference type="Proteomes" id="UP000682111"/>
    </source>
</evidence>
<dbReference type="InterPro" id="IPR013096">
    <property type="entry name" value="Cupin_2"/>
</dbReference>
<dbReference type="InterPro" id="IPR051610">
    <property type="entry name" value="GPI/OXD"/>
</dbReference>
<protein>
    <submittedName>
        <fullName evidence="3">Cupin</fullName>
    </submittedName>
</protein>
<organism evidence="3 4">
    <name type="scientific">Robertmurraya siralis</name>
    <dbReference type="NCBI Taxonomy" id="77777"/>
    <lineage>
        <taxon>Bacteria</taxon>
        <taxon>Bacillati</taxon>
        <taxon>Bacillota</taxon>
        <taxon>Bacilli</taxon>
        <taxon>Bacillales</taxon>
        <taxon>Bacillaceae</taxon>
        <taxon>Robertmurraya</taxon>
    </lineage>
</organism>
<dbReference type="OrthoDB" id="9806121at2"/>
<evidence type="ECO:0000256" key="1">
    <source>
        <dbReference type="ARBA" id="ARBA00022723"/>
    </source>
</evidence>
<dbReference type="Pfam" id="PF07883">
    <property type="entry name" value="Cupin_2"/>
    <property type="match status" value="1"/>
</dbReference>
<sequence>MKVNKKNAEHYIWGERCDGWHLVKKSDLSIIHERMPPNTFEVRHYHEYSRQFFFVLKGEATLEVNGETIVLNPQEGYEIAPLVPHQMFNRSDHADVEFIVISQPNNRGDRVLTGD</sequence>
<evidence type="ECO:0000313" key="3">
    <source>
        <dbReference type="EMBL" id="GIN63804.1"/>
    </source>
</evidence>
<proteinExistence type="predicted"/>
<dbReference type="Gene3D" id="2.60.120.10">
    <property type="entry name" value="Jelly Rolls"/>
    <property type="match status" value="1"/>
</dbReference>
<accession>A0A919WL89</accession>
<dbReference type="GO" id="GO:0046872">
    <property type="term" value="F:metal ion binding"/>
    <property type="evidence" value="ECO:0007669"/>
    <property type="project" value="UniProtKB-KW"/>
</dbReference>
<dbReference type="InterPro" id="IPR014710">
    <property type="entry name" value="RmlC-like_jellyroll"/>
</dbReference>
<gene>
    <name evidence="3" type="ORF">J27TS8_37970</name>
</gene>
<dbReference type="EMBL" id="BORC01000008">
    <property type="protein sequence ID" value="GIN63804.1"/>
    <property type="molecule type" value="Genomic_DNA"/>
</dbReference>
<dbReference type="PANTHER" id="PTHR35848:SF9">
    <property type="entry name" value="SLL1358 PROTEIN"/>
    <property type="match status" value="1"/>
</dbReference>
<reference evidence="3" key="1">
    <citation type="submission" date="2021-03" db="EMBL/GenBank/DDBJ databases">
        <title>Antimicrobial resistance genes in bacteria isolated from Japanese honey, and their potential for conferring macrolide and lincosamide resistance in the American foulbrood pathogen Paenibacillus larvae.</title>
        <authorList>
            <person name="Okamoto M."/>
            <person name="Kumagai M."/>
            <person name="Kanamori H."/>
            <person name="Takamatsu D."/>
        </authorList>
    </citation>
    <scope>NUCLEOTIDE SEQUENCE</scope>
    <source>
        <strain evidence="3">J27TS8</strain>
    </source>
</reference>
<dbReference type="InterPro" id="IPR011051">
    <property type="entry name" value="RmlC_Cupin_sf"/>
</dbReference>
<dbReference type="PANTHER" id="PTHR35848">
    <property type="entry name" value="OXALATE-BINDING PROTEIN"/>
    <property type="match status" value="1"/>
</dbReference>
<name>A0A919WL89_9BACI</name>
<comment type="caution">
    <text evidence="3">The sequence shown here is derived from an EMBL/GenBank/DDBJ whole genome shotgun (WGS) entry which is preliminary data.</text>
</comment>
<feature type="domain" description="Cupin type-2" evidence="2">
    <location>
        <begin position="32"/>
        <end position="101"/>
    </location>
</feature>